<comment type="caution">
    <text evidence="2">The sequence shown here is derived from an EMBL/GenBank/DDBJ whole genome shotgun (WGS) entry which is preliminary data.</text>
</comment>
<protein>
    <submittedName>
        <fullName evidence="2">GIY-YIG nuclease family protein</fullName>
    </submittedName>
</protein>
<evidence type="ECO:0000313" key="2">
    <source>
        <dbReference type="EMBL" id="RTQ92893.1"/>
    </source>
</evidence>
<keyword evidence="3" id="KW-1185">Reference proteome</keyword>
<dbReference type="SUPFAM" id="SSF82771">
    <property type="entry name" value="GIY-YIG endonuclease"/>
    <property type="match status" value="1"/>
</dbReference>
<dbReference type="InterPro" id="IPR035901">
    <property type="entry name" value="GIY-YIG_endonuc_sf"/>
</dbReference>
<dbReference type="Pfam" id="PF01541">
    <property type="entry name" value="GIY-YIG"/>
    <property type="match status" value="1"/>
</dbReference>
<dbReference type="RefSeq" id="WP_126294458.1">
    <property type="nucleotide sequence ID" value="NZ_CP155468.1"/>
</dbReference>
<dbReference type="EMBL" id="RXNR01000026">
    <property type="protein sequence ID" value="RTQ92893.1"/>
    <property type="molecule type" value="Genomic_DNA"/>
</dbReference>
<organism evidence="2 3">
    <name type="scientific">Lysinibacillus telephonicus</name>
    <dbReference type="NCBI Taxonomy" id="1714840"/>
    <lineage>
        <taxon>Bacteria</taxon>
        <taxon>Bacillati</taxon>
        <taxon>Bacillota</taxon>
        <taxon>Bacilli</taxon>
        <taxon>Bacillales</taxon>
        <taxon>Bacillaceae</taxon>
        <taxon>Lysinibacillus</taxon>
    </lineage>
</organism>
<proteinExistence type="predicted"/>
<dbReference type="AlphaFoldDB" id="A0A431URM8"/>
<dbReference type="Proteomes" id="UP000276349">
    <property type="component" value="Unassembled WGS sequence"/>
</dbReference>
<dbReference type="CDD" id="cd00719">
    <property type="entry name" value="GIY-YIG_SF"/>
    <property type="match status" value="1"/>
</dbReference>
<sequence>MFRTIDVRDGITKWYVGKANNLYTRLRQHLGSGKLSSYQLESLQVLVVPHGKELDFFKTEADIIKAFEDAGEDLANKIKSPGCKK</sequence>
<accession>A0A431URM8</accession>
<dbReference type="PROSITE" id="PS50164">
    <property type="entry name" value="GIY_YIG"/>
    <property type="match status" value="1"/>
</dbReference>
<dbReference type="InterPro" id="IPR000305">
    <property type="entry name" value="GIY-YIG_endonuc"/>
</dbReference>
<feature type="domain" description="GIY-YIG" evidence="1">
    <location>
        <begin position="1"/>
        <end position="73"/>
    </location>
</feature>
<evidence type="ECO:0000313" key="3">
    <source>
        <dbReference type="Proteomes" id="UP000276349"/>
    </source>
</evidence>
<evidence type="ECO:0000259" key="1">
    <source>
        <dbReference type="PROSITE" id="PS50164"/>
    </source>
</evidence>
<reference evidence="2 3" key="1">
    <citation type="submission" date="2018-12" db="EMBL/GenBank/DDBJ databases">
        <authorList>
            <person name="Yu L."/>
        </authorList>
    </citation>
    <scope>NUCLEOTIDE SEQUENCE [LARGE SCALE GENOMIC DNA]</scope>
    <source>
        <strain evidence="2 3">S5H2222</strain>
    </source>
</reference>
<name>A0A431URM8_9BACI</name>
<gene>
    <name evidence="2" type="ORF">EKG35_10565</name>
</gene>